<comment type="caution">
    <text evidence="1">The sequence shown here is derived from an EMBL/GenBank/DDBJ whole genome shotgun (WGS) entry which is preliminary data.</text>
</comment>
<sequence length="145" mass="15476">MKRRLALANFNIEVNENIAAGNVDDVLAVTNAAGEYPVVAALGCEPVSLLVERVSAIGGIANVFVKGRSGVSMIVASRPTGEGNPADLSDVDEWKSGESDIDMFLDYLRRQKDGVVMPDHLPCSSELSMNLSSDSVELEKVPELV</sequence>
<name>A0A2U2RU51_BIFLN</name>
<reference evidence="1 2" key="1">
    <citation type="submission" date="2017-11" db="EMBL/GenBank/DDBJ databases">
        <title>Draft genome sequence of Bifidobacterium longum UMA026, isolated from Holstein dairy cow feces.</title>
        <authorList>
            <person name="Albert K."/>
            <person name="Sela D.A."/>
        </authorList>
    </citation>
    <scope>NUCLEOTIDE SEQUENCE [LARGE SCALE GENOMIC DNA]</scope>
    <source>
        <strain evidence="1 2">UMA026</strain>
    </source>
</reference>
<organism evidence="1 2">
    <name type="scientific">Bifidobacterium longum</name>
    <dbReference type="NCBI Taxonomy" id="216816"/>
    <lineage>
        <taxon>Bacteria</taxon>
        <taxon>Bacillati</taxon>
        <taxon>Actinomycetota</taxon>
        <taxon>Actinomycetes</taxon>
        <taxon>Bifidobacteriales</taxon>
        <taxon>Bifidobacteriaceae</taxon>
        <taxon>Bifidobacterium</taxon>
    </lineage>
</organism>
<dbReference type="RefSeq" id="WP_109087542.1">
    <property type="nucleotide sequence ID" value="NZ_PHUM01000003.1"/>
</dbReference>
<protein>
    <submittedName>
        <fullName evidence="1">Uncharacterized protein</fullName>
    </submittedName>
</protein>
<proteinExistence type="predicted"/>
<evidence type="ECO:0000313" key="2">
    <source>
        <dbReference type="Proteomes" id="UP000245582"/>
    </source>
</evidence>
<dbReference type="EMBL" id="PHUM01000003">
    <property type="protein sequence ID" value="PWH09304.1"/>
    <property type="molecule type" value="Genomic_DNA"/>
</dbReference>
<dbReference type="Proteomes" id="UP000245582">
    <property type="component" value="Unassembled WGS sequence"/>
</dbReference>
<dbReference type="AlphaFoldDB" id="A0A2U2RU51"/>
<accession>A0A2U2RU51</accession>
<gene>
    <name evidence="1" type="ORF">CWE05_03295</name>
</gene>
<evidence type="ECO:0000313" key="1">
    <source>
        <dbReference type="EMBL" id="PWH09304.1"/>
    </source>
</evidence>